<accession>A0AAV3PA83</accession>
<proteinExistence type="predicted"/>
<dbReference type="EMBL" id="BAABME010000999">
    <property type="protein sequence ID" value="GAA0146892.1"/>
    <property type="molecule type" value="Genomic_DNA"/>
</dbReference>
<evidence type="ECO:0000313" key="2">
    <source>
        <dbReference type="Proteomes" id="UP001454036"/>
    </source>
</evidence>
<name>A0AAV3PA83_LITER</name>
<gene>
    <name evidence="1" type="ORF">LIER_06730</name>
</gene>
<protein>
    <submittedName>
        <fullName evidence="1">Uncharacterized protein</fullName>
    </submittedName>
</protein>
<keyword evidence="2" id="KW-1185">Reference proteome</keyword>
<dbReference type="AlphaFoldDB" id="A0AAV3PA83"/>
<dbReference type="Proteomes" id="UP001454036">
    <property type="component" value="Unassembled WGS sequence"/>
</dbReference>
<evidence type="ECO:0000313" key="1">
    <source>
        <dbReference type="EMBL" id="GAA0146892.1"/>
    </source>
</evidence>
<sequence>MHKHEILIGIQTSFVVGATTMEDRKSNNVKGGGGATSMDALLDHASDFAFISGFPVSEARGGVTLDQSRDFVSTVEFPAREVEGGSISLDAP</sequence>
<organism evidence="1 2">
    <name type="scientific">Lithospermum erythrorhizon</name>
    <name type="common">Purple gromwell</name>
    <name type="synonym">Lithospermum officinale var. erythrorhizon</name>
    <dbReference type="NCBI Taxonomy" id="34254"/>
    <lineage>
        <taxon>Eukaryota</taxon>
        <taxon>Viridiplantae</taxon>
        <taxon>Streptophyta</taxon>
        <taxon>Embryophyta</taxon>
        <taxon>Tracheophyta</taxon>
        <taxon>Spermatophyta</taxon>
        <taxon>Magnoliopsida</taxon>
        <taxon>eudicotyledons</taxon>
        <taxon>Gunneridae</taxon>
        <taxon>Pentapetalae</taxon>
        <taxon>asterids</taxon>
        <taxon>lamiids</taxon>
        <taxon>Boraginales</taxon>
        <taxon>Boraginaceae</taxon>
        <taxon>Boraginoideae</taxon>
        <taxon>Lithospermeae</taxon>
        <taxon>Lithospermum</taxon>
    </lineage>
</organism>
<reference evidence="1 2" key="1">
    <citation type="submission" date="2024-01" db="EMBL/GenBank/DDBJ databases">
        <title>The complete chloroplast genome sequence of Lithospermum erythrorhizon: insights into the phylogenetic relationship among Boraginaceae species and the maternal lineages of purple gromwells.</title>
        <authorList>
            <person name="Okada T."/>
            <person name="Watanabe K."/>
        </authorList>
    </citation>
    <scope>NUCLEOTIDE SEQUENCE [LARGE SCALE GENOMIC DNA]</scope>
</reference>
<comment type="caution">
    <text evidence="1">The sequence shown here is derived from an EMBL/GenBank/DDBJ whole genome shotgun (WGS) entry which is preliminary data.</text>
</comment>